<evidence type="ECO:0000313" key="2">
    <source>
        <dbReference type="EMBL" id="KKU06932.1"/>
    </source>
</evidence>
<reference evidence="2 3" key="1">
    <citation type="journal article" date="2015" name="Nature">
        <title>rRNA introns, odd ribosomes, and small enigmatic genomes across a large radiation of phyla.</title>
        <authorList>
            <person name="Brown C.T."/>
            <person name="Hug L.A."/>
            <person name="Thomas B.C."/>
            <person name="Sharon I."/>
            <person name="Castelle C.J."/>
            <person name="Singh A."/>
            <person name="Wilkins M.J."/>
            <person name="Williams K.H."/>
            <person name="Banfield J.F."/>
        </authorList>
    </citation>
    <scope>NUCLEOTIDE SEQUENCE [LARGE SCALE GENOMIC DNA]</scope>
</reference>
<evidence type="ECO:0000313" key="3">
    <source>
        <dbReference type="Proteomes" id="UP000033999"/>
    </source>
</evidence>
<comment type="caution">
    <text evidence="2">The sequence shown here is derived from an EMBL/GenBank/DDBJ whole genome shotgun (WGS) entry which is preliminary data.</text>
</comment>
<dbReference type="Proteomes" id="UP000033999">
    <property type="component" value="Unassembled WGS sequence"/>
</dbReference>
<protein>
    <submittedName>
        <fullName evidence="2">Uncharacterized protein</fullName>
    </submittedName>
</protein>
<dbReference type="AlphaFoldDB" id="A0A0G1MFQ2"/>
<keyword evidence="1" id="KW-1133">Transmembrane helix</keyword>
<proteinExistence type="predicted"/>
<keyword evidence="1" id="KW-0812">Transmembrane</keyword>
<keyword evidence="1" id="KW-0472">Membrane</keyword>
<evidence type="ECO:0000256" key="1">
    <source>
        <dbReference type="SAM" id="Phobius"/>
    </source>
</evidence>
<name>A0A0G1MFQ2_9BACT</name>
<feature type="transmembrane region" description="Helical" evidence="1">
    <location>
        <begin position="53"/>
        <end position="81"/>
    </location>
</feature>
<organism evidence="2 3">
    <name type="scientific">Candidatus Magasanikbacteria bacterium GW2011_GWA2_45_39</name>
    <dbReference type="NCBI Taxonomy" id="1619041"/>
    <lineage>
        <taxon>Bacteria</taxon>
        <taxon>Candidatus Magasanikiibacteriota</taxon>
    </lineage>
</organism>
<dbReference type="EMBL" id="LCKX01000018">
    <property type="protein sequence ID" value="KKU06932.1"/>
    <property type="molecule type" value="Genomic_DNA"/>
</dbReference>
<sequence length="115" mass="12951">MWNTLWDGFLRGLLVFMTGTFLIMTVCLVFVFTTFTPAVGHVADYMKDGRLTMFILGATVGMFFVSVLFYFVFLVYMAGFLSTGEKEKKALGISLGEFSTMKPTPRELSIVKKDD</sequence>
<feature type="transmembrane region" description="Helical" evidence="1">
    <location>
        <begin position="12"/>
        <end position="33"/>
    </location>
</feature>
<accession>A0A0G1MFQ2</accession>
<gene>
    <name evidence="2" type="ORF">UX10_C0018G0003</name>
</gene>